<feature type="transmembrane region" description="Helical" evidence="12">
    <location>
        <begin position="53"/>
        <end position="73"/>
    </location>
</feature>
<evidence type="ECO:0000256" key="2">
    <source>
        <dbReference type="ARBA" id="ARBA00008622"/>
    </source>
</evidence>
<evidence type="ECO:0000256" key="7">
    <source>
        <dbReference type="ARBA" id="ARBA00022723"/>
    </source>
</evidence>
<evidence type="ECO:0000259" key="13">
    <source>
        <dbReference type="Pfam" id="PF01292"/>
    </source>
</evidence>
<evidence type="ECO:0000256" key="1">
    <source>
        <dbReference type="ARBA" id="ARBA00004651"/>
    </source>
</evidence>
<dbReference type="Gene3D" id="1.20.950.20">
    <property type="entry name" value="Transmembrane di-heme cytochromes, Chain C"/>
    <property type="match status" value="1"/>
</dbReference>
<evidence type="ECO:0000313" key="14">
    <source>
        <dbReference type="EMBL" id="CRK83825.1"/>
    </source>
</evidence>
<feature type="transmembrane region" description="Helical" evidence="12">
    <location>
        <begin position="216"/>
        <end position="233"/>
    </location>
</feature>
<dbReference type="GO" id="GO:0009055">
    <property type="term" value="F:electron transfer activity"/>
    <property type="evidence" value="ECO:0007669"/>
    <property type="project" value="InterPro"/>
</dbReference>
<keyword evidence="10" id="KW-0408">Iron</keyword>
<keyword evidence="3" id="KW-0813">Transport</keyword>
<name>A0A0U1P0L8_9BACI</name>
<evidence type="ECO:0000256" key="9">
    <source>
        <dbReference type="ARBA" id="ARBA00022989"/>
    </source>
</evidence>
<keyword evidence="4" id="KW-1003">Cell membrane</keyword>
<evidence type="ECO:0000256" key="6">
    <source>
        <dbReference type="ARBA" id="ARBA00022692"/>
    </source>
</evidence>
<feature type="domain" description="Cytochrome b561 bacterial/Ni-hydrogenase" evidence="13">
    <location>
        <begin position="46"/>
        <end position="250"/>
    </location>
</feature>
<dbReference type="InterPro" id="IPR051542">
    <property type="entry name" value="Hydrogenase_cytochrome"/>
</dbReference>
<dbReference type="PANTHER" id="PTHR30485">
    <property type="entry name" value="NI/FE-HYDROGENASE 1 B-TYPE CYTOCHROME SUBUNIT"/>
    <property type="match status" value="1"/>
</dbReference>
<dbReference type="Pfam" id="PF01292">
    <property type="entry name" value="Ni_hydr_CYTB"/>
    <property type="match status" value="1"/>
</dbReference>
<dbReference type="EMBL" id="CVRB01000004">
    <property type="protein sequence ID" value="CRK83825.1"/>
    <property type="molecule type" value="Genomic_DNA"/>
</dbReference>
<evidence type="ECO:0000256" key="12">
    <source>
        <dbReference type="SAM" id="Phobius"/>
    </source>
</evidence>
<comment type="similarity">
    <text evidence="2">Belongs to the HupC/HyaC/HydC family.</text>
</comment>
<feature type="transmembrane region" description="Helical" evidence="12">
    <location>
        <begin position="162"/>
        <end position="183"/>
    </location>
</feature>
<dbReference type="InterPro" id="IPR000516">
    <property type="entry name" value="Ni-dep_Hydgase_cyt-B"/>
</dbReference>
<keyword evidence="11 12" id="KW-0472">Membrane</keyword>
<dbReference type="PROSITE" id="PS00882">
    <property type="entry name" value="NI_HGENASE_CYTB_1"/>
    <property type="match status" value="1"/>
</dbReference>
<protein>
    <submittedName>
        <fullName evidence="14">Putative Ni/Fe-hydrogenase 1 B-type cytochrome subunit</fullName>
    </submittedName>
</protein>
<evidence type="ECO:0000256" key="5">
    <source>
        <dbReference type="ARBA" id="ARBA00022617"/>
    </source>
</evidence>
<keyword evidence="7" id="KW-0479">Metal-binding</keyword>
<reference evidence="15" key="1">
    <citation type="submission" date="2015-05" db="EMBL/GenBank/DDBJ databases">
        <authorList>
            <person name="Urmite Genomes"/>
        </authorList>
    </citation>
    <scope>NUCLEOTIDE SEQUENCE [LARGE SCALE GENOMIC DNA]</scope>
    <source>
        <strain evidence="15">LF1</strain>
    </source>
</reference>
<evidence type="ECO:0000313" key="15">
    <source>
        <dbReference type="Proteomes" id="UP000199087"/>
    </source>
</evidence>
<keyword evidence="5" id="KW-0349">Heme</keyword>
<evidence type="ECO:0000256" key="10">
    <source>
        <dbReference type="ARBA" id="ARBA00023004"/>
    </source>
</evidence>
<proteinExistence type="inferred from homology"/>
<dbReference type="GO" id="GO:0005506">
    <property type="term" value="F:iron ion binding"/>
    <property type="evidence" value="ECO:0007669"/>
    <property type="project" value="InterPro"/>
</dbReference>
<dbReference type="RefSeq" id="WP_090636904.1">
    <property type="nucleotide sequence ID" value="NZ_CVRB01000004.1"/>
</dbReference>
<keyword evidence="6 12" id="KW-0812">Transmembrane</keyword>
<keyword evidence="8" id="KW-0249">Electron transport</keyword>
<gene>
    <name evidence="14" type="primary">hyaC</name>
    <name evidence="14" type="ORF">BN000_03819</name>
</gene>
<dbReference type="InterPro" id="IPR011577">
    <property type="entry name" value="Cyt_b561_bac/Ni-Hgenase"/>
</dbReference>
<dbReference type="PANTHER" id="PTHR30485:SF0">
    <property type="entry name" value="NI_FE-HYDROGENASE 1 B-TYPE CYTOCHROME SUBUNIT-RELATED"/>
    <property type="match status" value="1"/>
</dbReference>
<dbReference type="SUPFAM" id="SSF81342">
    <property type="entry name" value="Transmembrane di-heme cytochromes"/>
    <property type="match status" value="1"/>
</dbReference>
<dbReference type="Proteomes" id="UP000199087">
    <property type="component" value="Unassembled WGS sequence"/>
</dbReference>
<dbReference type="InterPro" id="IPR016174">
    <property type="entry name" value="Di-haem_cyt_TM"/>
</dbReference>
<feature type="transmembrane region" description="Helical" evidence="12">
    <location>
        <begin position="93"/>
        <end position="114"/>
    </location>
</feature>
<dbReference type="AlphaFoldDB" id="A0A0U1P0L8"/>
<dbReference type="GO" id="GO:0005886">
    <property type="term" value="C:plasma membrane"/>
    <property type="evidence" value="ECO:0007669"/>
    <property type="project" value="UniProtKB-SubCell"/>
</dbReference>
<evidence type="ECO:0000256" key="3">
    <source>
        <dbReference type="ARBA" id="ARBA00022448"/>
    </source>
</evidence>
<dbReference type="NCBIfam" id="TIGR02125">
    <property type="entry name" value="CytB-hydogenase"/>
    <property type="match status" value="1"/>
</dbReference>
<keyword evidence="15" id="KW-1185">Reference proteome</keyword>
<dbReference type="PRINTS" id="PR00161">
    <property type="entry name" value="NIHGNASECYTB"/>
</dbReference>
<comment type="subcellular location">
    <subcellularLocation>
        <location evidence="1">Cell membrane</location>
        <topology evidence="1">Multi-pass membrane protein</topology>
    </subcellularLocation>
</comment>
<sequence length="265" mass="31219">MGAPKLPTKTPGSVSDQNVGINSENSFHPQLPIHYKPVKDEVKVYVWELPVRIFHWMNMLAIILLMVTGIYIGKPFASAGIPGEAYYSNMMGWMRYIHFFAAFLFTINLLYRLFWAAIGNKYSKSNPFRWIFWKEVWETIKFYLFLKNKKPHYVGHNPLAQLSYWIFIFFGSWILMLTGYYMYFEPQPESIWGKLFSWVPYLFGNDSYTVRSWHHLMAWGIMLFIVIHVYMAFRDDYLERNGSISSMVTGYKTEPKKAVGGKLNE</sequence>
<accession>A0A0U1P0L8</accession>
<evidence type="ECO:0000256" key="8">
    <source>
        <dbReference type="ARBA" id="ARBA00022982"/>
    </source>
</evidence>
<dbReference type="GO" id="GO:0020037">
    <property type="term" value="F:heme binding"/>
    <property type="evidence" value="ECO:0007669"/>
    <property type="project" value="TreeGrafter"/>
</dbReference>
<keyword evidence="9 12" id="KW-1133">Transmembrane helix</keyword>
<evidence type="ECO:0000256" key="11">
    <source>
        <dbReference type="ARBA" id="ARBA00023136"/>
    </source>
</evidence>
<dbReference type="STRING" id="1499688.BN000_03819"/>
<organism evidence="14 15">
    <name type="scientific">Neobacillus massiliamazoniensis</name>
    <dbReference type="NCBI Taxonomy" id="1499688"/>
    <lineage>
        <taxon>Bacteria</taxon>
        <taxon>Bacillati</taxon>
        <taxon>Bacillota</taxon>
        <taxon>Bacilli</taxon>
        <taxon>Bacillales</taxon>
        <taxon>Bacillaceae</taxon>
        <taxon>Neobacillus</taxon>
    </lineage>
</organism>
<dbReference type="GO" id="GO:0022904">
    <property type="term" value="P:respiratory electron transport chain"/>
    <property type="evidence" value="ECO:0007669"/>
    <property type="project" value="InterPro"/>
</dbReference>
<dbReference type="PROSITE" id="PS00883">
    <property type="entry name" value="NI_HGENASE_CYTB_2"/>
    <property type="match status" value="1"/>
</dbReference>
<evidence type="ECO:0000256" key="4">
    <source>
        <dbReference type="ARBA" id="ARBA00022475"/>
    </source>
</evidence>
<dbReference type="OrthoDB" id="197262at2"/>